<dbReference type="EMBL" id="BAAAHH010000012">
    <property type="protein sequence ID" value="GAA0952710.1"/>
    <property type="molecule type" value="Genomic_DNA"/>
</dbReference>
<organism evidence="4 5">
    <name type="scientific">Actinocorallia libanotica</name>
    <dbReference type="NCBI Taxonomy" id="46162"/>
    <lineage>
        <taxon>Bacteria</taxon>
        <taxon>Bacillati</taxon>
        <taxon>Actinomycetota</taxon>
        <taxon>Actinomycetes</taxon>
        <taxon>Streptosporangiales</taxon>
        <taxon>Thermomonosporaceae</taxon>
        <taxon>Actinocorallia</taxon>
    </lineage>
</organism>
<name>A0ABN1R6Q7_9ACTN</name>
<comment type="caution">
    <text evidence="4">The sequence shown here is derived from an EMBL/GenBank/DDBJ whole genome shotgun (WGS) entry which is preliminary data.</text>
</comment>
<dbReference type="InterPro" id="IPR009057">
    <property type="entry name" value="Homeodomain-like_sf"/>
</dbReference>
<dbReference type="PANTHER" id="PTHR43479">
    <property type="entry name" value="ACREF/ENVCD OPERON REPRESSOR-RELATED"/>
    <property type="match status" value="1"/>
</dbReference>
<feature type="DNA-binding region" description="H-T-H motif" evidence="2">
    <location>
        <begin position="32"/>
        <end position="51"/>
    </location>
</feature>
<keyword evidence="5" id="KW-1185">Reference proteome</keyword>
<evidence type="ECO:0000313" key="4">
    <source>
        <dbReference type="EMBL" id="GAA0952710.1"/>
    </source>
</evidence>
<dbReference type="SUPFAM" id="SSF46689">
    <property type="entry name" value="Homeodomain-like"/>
    <property type="match status" value="1"/>
</dbReference>
<dbReference type="InterPro" id="IPR001647">
    <property type="entry name" value="HTH_TetR"/>
</dbReference>
<dbReference type="Gene3D" id="1.10.357.10">
    <property type="entry name" value="Tetracycline Repressor, domain 2"/>
    <property type="match status" value="1"/>
</dbReference>
<dbReference type="Pfam" id="PF00440">
    <property type="entry name" value="TetR_N"/>
    <property type="match status" value="1"/>
</dbReference>
<evidence type="ECO:0000256" key="1">
    <source>
        <dbReference type="ARBA" id="ARBA00023125"/>
    </source>
</evidence>
<evidence type="ECO:0000256" key="2">
    <source>
        <dbReference type="PROSITE-ProRule" id="PRU00335"/>
    </source>
</evidence>
<gene>
    <name evidence="4" type="ORF">GCM10009550_33830</name>
</gene>
<dbReference type="PROSITE" id="PS50977">
    <property type="entry name" value="HTH_TETR_2"/>
    <property type="match status" value="1"/>
</dbReference>
<dbReference type="PANTHER" id="PTHR43479:SF7">
    <property type="entry name" value="TETR-FAMILY TRANSCRIPTIONAL REGULATOR"/>
    <property type="match status" value="1"/>
</dbReference>
<dbReference type="Proteomes" id="UP001500665">
    <property type="component" value="Unassembled WGS sequence"/>
</dbReference>
<accession>A0ABN1R6Q7</accession>
<keyword evidence="1 2" id="KW-0238">DNA-binding</keyword>
<dbReference type="RefSeq" id="WP_344241781.1">
    <property type="nucleotide sequence ID" value="NZ_BAAAHH010000012.1"/>
</dbReference>
<sequence>MNLDDPRAQRTRTRLRTAILHLAAHQDPATLTMAAVARHAEINRATVYQHYPDLDTLLTDAMEEALTRLARTAALCPLDAPRDQAPPPLLELFDNVAAGAPLYQRMLGPQGSPRLTARLHTGLTTELATRFAQGHRPPGHPDVPADTHAAYLAGALTGVITHWLTHTPDRHPHTVALAFWRLFRP</sequence>
<proteinExistence type="predicted"/>
<evidence type="ECO:0000313" key="5">
    <source>
        <dbReference type="Proteomes" id="UP001500665"/>
    </source>
</evidence>
<evidence type="ECO:0000259" key="3">
    <source>
        <dbReference type="PROSITE" id="PS50977"/>
    </source>
</evidence>
<protein>
    <recommendedName>
        <fullName evidence="3">HTH tetR-type domain-containing protein</fullName>
    </recommendedName>
</protein>
<feature type="domain" description="HTH tetR-type" evidence="3">
    <location>
        <begin position="9"/>
        <end position="69"/>
    </location>
</feature>
<dbReference type="InterPro" id="IPR050624">
    <property type="entry name" value="HTH-type_Tx_Regulator"/>
</dbReference>
<reference evidence="4 5" key="1">
    <citation type="journal article" date="2019" name="Int. J. Syst. Evol. Microbiol.">
        <title>The Global Catalogue of Microorganisms (GCM) 10K type strain sequencing project: providing services to taxonomists for standard genome sequencing and annotation.</title>
        <authorList>
            <consortium name="The Broad Institute Genomics Platform"/>
            <consortium name="The Broad Institute Genome Sequencing Center for Infectious Disease"/>
            <person name="Wu L."/>
            <person name="Ma J."/>
        </authorList>
    </citation>
    <scope>NUCLEOTIDE SEQUENCE [LARGE SCALE GENOMIC DNA]</scope>
    <source>
        <strain evidence="4 5">JCM 10696</strain>
    </source>
</reference>